<dbReference type="RefSeq" id="WP_039260191.1">
    <property type="nucleotide sequence ID" value="NZ_JDRY01000170.1"/>
</dbReference>
<dbReference type="AlphaFoldDB" id="A0A0A0HW27"/>
<dbReference type="InterPro" id="IPR009061">
    <property type="entry name" value="DNA-bd_dom_put_sf"/>
</dbReference>
<comment type="caution">
    <text evidence="3">The sequence shown here is derived from an EMBL/GenBank/DDBJ whole genome shotgun (WGS) entry which is preliminary data.</text>
</comment>
<name>A0A0A0HW27_CLOBO</name>
<evidence type="ECO:0000313" key="3">
    <source>
        <dbReference type="EMBL" id="KGM93384.1"/>
    </source>
</evidence>
<feature type="region of interest" description="Disordered" evidence="1">
    <location>
        <begin position="218"/>
        <end position="243"/>
    </location>
</feature>
<dbReference type="Gene3D" id="1.10.1660.10">
    <property type="match status" value="1"/>
</dbReference>
<gene>
    <name evidence="3" type="ORF">Z955_15575</name>
</gene>
<evidence type="ECO:0000259" key="2">
    <source>
        <dbReference type="Pfam" id="PF13411"/>
    </source>
</evidence>
<reference evidence="3 4" key="1">
    <citation type="submission" date="2014-01" db="EMBL/GenBank/DDBJ databases">
        <title>Plasmidome dynamics in the species complex Clostridium novyi sensu lato converts strains of independent lineages into distinctly different pathogens.</title>
        <authorList>
            <person name="Skarin H."/>
            <person name="Segerman B."/>
        </authorList>
    </citation>
    <scope>NUCLEOTIDE SEQUENCE [LARGE SCALE GENOMIC DNA]</scope>
    <source>
        <strain evidence="3 4">DC5</strain>
    </source>
</reference>
<dbReference type="SUPFAM" id="SSF46955">
    <property type="entry name" value="Putative DNA-binding domain"/>
    <property type="match status" value="1"/>
</dbReference>
<organism evidence="3 4">
    <name type="scientific">Clostridium botulinum C/D str. DC5</name>
    <dbReference type="NCBI Taxonomy" id="1443128"/>
    <lineage>
        <taxon>Bacteria</taxon>
        <taxon>Bacillati</taxon>
        <taxon>Bacillota</taxon>
        <taxon>Clostridia</taxon>
        <taxon>Eubacteriales</taxon>
        <taxon>Clostridiaceae</taxon>
        <taxon>Clostridium</taxon>
    </lineage>
</organism>
<proteinExistence type="predicted"/>
<dbReference type="Proteomes" id="UP000030014">
    <property type="component" value="Unassembled WGS sequence"/>
</dbReference>
<feature type="compositionally biased region" description="Basic and acidic residues" evidence="1">
    <location>
        <begin position="218"/>
        <end position="235"/>
    </location>
</feature>
<evidence type="ECO:0000313" key="4">
    <source>
        <dbReference type="Proteomes" id="UP000030014"/>
    </source>
</evidence>
<accession>A0A0A0HW27</accession>
<sequence length="243" mass="28935">MKEENLKYVDVDYSNIDEELTYKTPEVAEILNENESTIRYWCDCFSDYIHIEREGRNRKFTKENIDDLAYTRELLKKERLTIKQAQKRWEDLKRNPSSSTKVASIREIPSQNEDILNEQALLKLEEIKKQFLKDISIQINNTISEQLSVALNSHNEALERTQSELKDYISATIEDKLEANMDNLKAHIDATTENTNKEIEKVYNKDIELVNNLKKHMEDRRKQNEEQNKEQDKKGFFRKLFKR</sequence>
<evidence type="ECO:0000256" key="1">
    <source>
        <dbReference type="SAM" id="MobiDB-lite"/>
    </source>
</evidence>
<feature type="domain" description="HTH merR-type" evidence="2">
    <location>
        <begin position="22"/>
        <end position="87"/>
    </location>
</feature>
<dbReference type="InterPro" id="IPR000551">
    <property type="entry name" value="MerR-type_HTH_dom"/>
</dbReference>
<protein>
    <recommendedName>
        <fullName evidence="2">HTH merR-type domain-containing protein</fullName>
    </recommendedName>
</protein>
<dbReference type="Pfam" id="PF13411">
    <property type="entry name" value="MerR_1"/>
    <property type="match status" value="1"/>
</dbReference>
<dbReference type="GO" id="GO:0006355">
    <property type="term" value="P:regulation of DNA-templated transcription"/>
    <property type="evidence" value="ECO:0007669"/>
    <property type="project" value="InterPro"/>
</dbReference>
<dbReference type="EMBL" id="JDRY01000170">
    <property type="protein sequence ID" value="KGM93384.1"/>
    <property type="molecule type" value="Genomic_DNA"/>
</dbReference>
<dbReference type="GO" id="GO:0003677">
    <property type="term" value="F:DNA binding"/>
    <property type="evidence" value="ECO:0007669"/>
    <property type="project" value="InterPro"/>
</dbReference>